<accession>A0ABW5S5N3</accession>
<organism evidence="1 2">
    <name type="scientific">Sporolactobacillus shoreicorticis</name>
    <dbReference type="NCBI Taxonomy" id="1923877"/>
    <lineage>
        <taxon>Bacteria</taxon>
        <taxon>Bacillati</taxon>
        <taxon>Bacillota</taxon>
        <taxon>Bacilli</taxon>
        <taxon>Bacillales</taxon>
        <taxon>Sporolactobacillaceae</taxon>
        <taxon>Sporolactobacillus</taxon>
    </lineage>
</organism>
<reference evidence="2" key="1">
    <citation type="journal article" date="2019" name="Int. J. Syst. Evol. Microbiol.">
        <title>The Global Catalogue of Microorganisms (GCM) 10K type strain sequencing project: providing services to taxonomists for standard genome sequencing and annotation.</title>
        <authorList>
            <consortium name="The Broad Institute Genomics Platform"/>
            <consortium name="The Broad Institute Genome Sequencing Center for Infectious Disease"/>
            <person name="Wu L."/>
            <person name="Ma J."/>
        </authorList>
    </citation>
    <scope>NUCLEOTIDE SEQUENCE [LARGE SCALE GENOMIC DNA]</scope>
    <source>
        <strain evidence="2">TISTR 2466</strain>
    </source>
</reference>
<sequence>MDMQCFIAHSLGMPEYDVDDPSNYDYIDLIFLAYYNDEIDEDELIKAIEINAKDPNFKQNPQFIKAIGGWENLNLPD</sequence>
<evidence type="ECO:0000313" key="2">
    <source>
        <dbReference type="Proteomes" id="UP001597399"/>
    </source>
</evidence>
<keyword evidence="2" id="KW-1185">Reference proteome</keyword>
<dbReference type="RefSeq" id="WP_253061336.1">
    <property type="nucleotide sequence ID" value="NZ_JAMXWM010000008.1"/>
</dbReference>
<name>A0ABW5S5N3_9BACL</name>
<protein>
    <submittedName>
        <fullName evidence="1">Uncharacterized protein</fullName>
    </submittedName>
</protein>
<proteinExistence type="predicted"/>
<dbReference type="Proteomes" id="UP001597399">
    <property type="component" value="Unassembled WGS sequence"/>
</dbReference>
<dbReference type="EMBL" id="JBHUMQ010000023">
    <property type="protein sequence ID" value="MFD2693830.1"/>
    <property type="molecule type" value="Genomic_DNA"/>
</dbReference>
<evidence type="ECO:0000313" key="1">
    <source>
        <dbReference type="EMBL" id="MFD2693830.1"/>
    </source>
</evidence>
<comment type="caution">
    <text evidence="1">The sequence shown here is derived from an EMBL/GenBank/DDBJ whole genome shotgun (WGS) entry which is preliminary data.</text>
</comment>
<gene>
    <name evidence="1" type="ORF">ACFSUE_09365</name>
</gene>